<dbReference type="InterPro" id="IPR038187">
    <property type="entry name" value="NAC_A/B_dom_sf"/>
</dbReference>
<reference evidence="4" key="1">
    <citation type="journal article" date="2021" name="Elife">
        <title>Highly contiguous assemblies of 101 drosophilid genomes.</title>
        <authorList>
            <person name="Kim B.Y."/>
            <person name="Wang J.R."/>
            <person name="Miller D.E."/>
            <person name="Barmina O."/>
            <person name="Delaney E."/>
            <person name="Thompson A."/>
            <person name="Comeault A.A."/>
            <person name="Peede D."/>
            <person name="D'Agostino E.R."/>
            <person name="Pelaez J."/>
            <person name="Aguilar J.M."/>
            <person name="Haji D."/>
            <person name="Matsunaga T."/>
            <person name="Armstrong E.E."/>
            <person name="Zych M."/>
            <person name="Ogawa Y."/>
            <person name="Stamenkovic-Radak M."/>
            <person name="Jelic M."/>
            <person name="Veselinovic M.S."/>
            <person name="Tanaskovic M."/>
            <person name="Eric P."/>
            <person name="Gao J.J."/>
            <person name="Katoh T.K."/>
            <person name="Toda M.J."/>
            <person name="Watabe H."/>
            <person name="Watada M."/>
            <person name="Davis J.S."/>
            <person name="Moyle L.C."/>
            <person name="Manoli G."/>
            <person name="Bertolini E."/>
            <person name="Kostal V."/>
            <person name="Hawley R.S."/>
            <person name="Takahashi A."/>
            <person name="Jones C.D."/>
            <person name="Price D.K."/>
            <person name="Whiteman N."/>
            <person name="Kopp A."/>
            <person name="Matute D.R."/>
            <person name="Petrov D.A."/>
        </authorList>
    </citation>
    <scope>NUCLEOTIDE SEQUENCE [LARGE SCALE GENOMIC DNA]</scope>
</reference>
<sequence length="305" mass="32621">MGKKQKMKMAAQMAIAASASAAKKQEEIKAMDHVLAAKGAGAKEAPAAGGGRPGCSARKEPNKMDPKYRKNLKKLMSLAQKLPANLLTPKKSQEAAATAEDSNGSGESTDSDDEEAPNLVELSLKDKLGELSSLGQLALRSTDSAKQSRGEKKARRILMKLDLKPIENVVRVTMKKNKNILLCINKPEVYKVPHSETIICFGEIRVEDLTNAAASQAVAKAAERYCKPTPGTGEDAKNKEAATAEAPAVDDGDEEEVDVEAAKALDEKDIELVQMQAVCTRNRAIKALLKNDNDVVNAIMALTVG</sequence>
<dbReference type="AlphaFoldDB" id="A0A6P4DUT4"/>
<proteinExistence type="predicted"/>
<dbReference type="CDD" id="cd14358">
    <property type="entry name" value="UBA_NAC_euk"/>
    <property type="match status" value="1"/>
</dbReference>
<organism evidence="5">
    <name type="scientific">Drosophila rhopaloa</name>
    <name type="common">Fruit fly</name>
    <dbReference type="NCBI Taxonomy" id="1041015"/>
    <lineage>
        <taxon>Eukaryota</taxon>
        <taxon>Metazoa</taxon>
        <taxon>Ecdysozoa</taxon>
        <taxon>Arthropoda</taxon>
        <taxon>Hexapoda</taxon>
        <taxon>Insecta</taxon>
        <taxon>Pterygota</taxon>
        <taxon>Neoptera</taxon>
        <taxon>Endopterygota</taxon>
        <taxon>Diptera</taxon>
        <taxon>Brachycera</taxon>
        <taxon>Muscomorpha</taxon>
        <taxon>Ephydroidea</taxon>
        <taxon>Drosophilidae</taxon>
        <taxon>Drosophila</taxon>
        <taxon>Sophophora</taxon>
    </lineage>
</organism>
<evidence type="ECO:0000313" key="3">
    <source>
        <dbReference type="EnsemblMetazoa" id="XP_016969320.1"/>
    </source>
</evidence>
<dbReference type="InterPro" id="IPR002715">
    <property type="entry name" value="Nas_poly-pep-assoc_cplx_dom"/>
</dbReference>
<feature type="compositionally biased region" description="Basic and acidic residues" evidence="1">
    <location>
        <begin position="57"/>
        <end position="68"/>
    </location>
</feature>
<dbReference type="Gene3D" id="2.20.70.30">
    <property type="entry name" value="Nascent polypeptide-associated complex domain"/>
    <property type="match status" value="1"/>
</dbReference>
<dbReference type="InterPro" id="IPR016641">
    <property type="entry name" value="EGD2/NACA0like"/>
</dbReference>
<evidence type="ECO:0000313" key="5">
    <source>
        <dbReference type="RefSeq" id="XP_016969320.1"/>
    </source>
</evidence>
<feature type="domain" description="NAC-A/B" evidence="2">
    <location>
        <begin position="148"/>
        <end position="213"/>
    </location>
</feature>
<dbReference type="SMART" id="SM01407">
    <property type="entry name" value="NAC"/>
    <property type="match status" value="1"/>
</dbReference>
<name>A0A6P4DUT4_DRORH</name>
<dbReference type="Proteomes" id="UP001652680">
    <property type="component" value="Unassembled WGS sequence"/>
</dbReference>
<gene>
    <name evidence="5" type="primary">LOC108037297</name>
    <name evidence="3" type="synonym">108037297</name>
</gene>
<accession>A0A6P4DUT4</accession>
<dbReference type="EnsemblMetazoa" id="XM_017113831.1">
    <property type="protein sequence ID" value="XP_016969320.1"/>
    <property type="gene ID" value="LOC108037297"/>
</dbReference>
<dbReference type="OrthoDB" id="3169036at2759"/>
<feature type="region of interest" description="Disordered" evidence="1">
    <location>
        <begin position="229"/>
        <end position="253"/>
    </location>
</feature>
<dbReference type="PROSITE" id="PS51151">
    <property type="entry name" value="NAC_AB"/>
    <property type="match status" value="1"/>
</dbReference>
<reference evidence="3" key="3">
    <citation type="submission" date="2025-05" db="UniProtKB">
        <authorList>
            <consortium name="EnsemblMetazoa"/>
        </authorList>
    </citation>
    <scope>IDENTIFICATION</scope>
</reference>
<protein>
    <submittedName>
        <fullName evidence="5">Nascent polypeptide-associated complex subunit alpha</fullName>
    </submittedName>
</protein>
<dbReference type="CDD" id="cd22054">
    <property type="entry name" value="NAC_NACA"/>
    <property type="match status" value="1"/>
</dbReference>
<evidence type="ECO:0000259" key="2">
    <source>
        <dbReference type="PROSITE" id="PS51151"/>
    </source>
</evidence>
<keyword evidence="4" id="KW-1185">Reference proteome</keyword>
<feature type="region of interest" description="Disordered" evidence="1">
    <location>
        <begin position="40"/>
        <end position="116"/>
    </location>
</feature>
<dbReference type="Pfam" id="PF01849">
    <property type="entry name" value="NAC"/>
    <property type="match status" value="1"/>
</dbReference>
<reference evidence="5" key="2">
    <citation type="submission" date="2025-04" db="UniProtKB">
        <authorList>
            <consortium name="RefSeq"/>
        </authorList>
    </citation>
    <scope>IDENTIFICATION</scope>
</reference>
<evidence type="ECO:0000256" key="1">
    <source>
        <dbReference type="SAM" id="MobiDB-lite"/>
    </source>
</evidence>
<dbReference type="GO" id="GO:0005854">
    <property type="term" value="C:nascent polypeptide-associated complex"/>
    <property type="evidence" value="ECO:0007669"/>
    <property type="project" value="InterPro"/>
</dbReference>
<dbReference type="PANTHER" id="PTHR21713">
    <property type="entry name" value="NASCENT POLYPEPTIDE ASSOCIATED COMPLEX ALPHA SUBUNIT-RELATED"/>
    <property type="match status" value="1"/>
</dbReference>
<dbReference type="GeneID" id="108037297"/>
<dbReference type="CTD" id="33279"/>
<evidence type="ECO:0000313" key="4">
    <source>
        <dbReference type="Proteomes" id="UP001652680"/>
    </source>
</evidence>
<dbReference type="Gene3D" id="1.10.8.10">
    <property type="entry name" value="DNA helicase RuvA subunit, C-terminal domain"/>
    <property type="match status" value="1"/>
</dbReference>
<dbReference type="RefSeq" id="XP_016969320.1">
    <property type="nucleotide sequence ID" value="XM_017113831.1"/>
</dbReference>